<dbReference type="PANTHER" id="PTHR35192">
    <property type="entry name" value="PROTEIN, PUTATIVE-RELATED"/>
    <property type="match status" value="1"/>
</dbReference>
<dbReference type="GeneID" id="95985540"/>
<evidence type="ECO:0000313" key="3">
    <source>
        <dbReference type="EMBL" id="KAL1410484.1"/>
    </source>
</evidence>
<evidence type="ECO:0000256" key="1">
    <source>
        <dbReference type="SAM" id="SignalP"/>
    </source>
</evidence>
<gene>
    <name evidence="3" type="ORF">Q8F55_004497</name>
</gene>
<dbReference type="InterPro" id="IPR048661">
    <property type="entry name" value="CPL1-like"/>
</dbReference>
<sequence>MVRFFSTLATAAVLFGVASASAVPEATPDAETLLATHDESVPANVLARAAELHDRTYFDPVAPPFIGCQYLWDIQGGYKFLNFHHTARSCTAECGARGFGAAHFCTLLGTCKCSAGGWTGNKYATGFPQSCPILSYNSYATRTPFVWRGCPWSIGWNPLDPRGAGNEPATASDTPGGAACLQRCAGFRFAVTLPGRYGIPYPGFKPPLRCVCVNYPPVLSGNRCATNSFFIYEGPGGGPIPSGQGRRRAEEKRLAEQIALIDAHPHCPVGKDACNVSENPEDGYECINTDTELESCGGCKFGYYSNAAANSTYTFSQVAPGVDCSQLPNVGRGAVTCQAGACKVSACKKGFQLQHGSCVE</sequence>
<proteinExistence type="predicted"/>
<evidence type="ECO:0000313" key="4">
    <source>
        <dbReference type="Proteomes" id="UP001565368"/>
    </source>
</evidence>
<keyword evidence="4" id="KW-1185">Reference proteome</keyword>
<keyword evidence="1" id="KW-0732">Signal</keyword>
<reference evidence="3 4" key="1">
    <citation type="submission" date="2023-08" db="EMBL/GenBank/DDBJ databases">
        <title>Annotated Genome Sequence of Vanrija albida AlHP1.</title>
        <authorList>
            <person name="Herzog R."/>
        </authorList>
    </citation>
    <scope>NUCLEOTIDE SEQUENCE [LARGE SCALE GENOMIC DNA]</scope>
    <source>
        <strain evidence="3 4">AlHP1</strain>
    </source>
</reference>
<name>A0ABR3Q6W4_9TREE</name>
<feature type="chain" id="PRO_5047168665" description="Protein CPL1-like domain-containing protein" evidence="1">
    <location>
        <begin position="21"/>
        <end position="360"/>
    </location>
</feature>
<dbReference type="Pfam" id="PF21671">
    <property type="entry name" value="CPL1-like"/>
    <property type="match status" value="1"/>
</dbReference>
<protein>
    <recommendedName>
        <fullName evidence="2">Protein CPL1-like domain-containing protein</fullName>
    </recommendedName>
</protein>
<dbReference type="RefSeq" id="XP_069210428.1">
    <property type="nucleotide sequence ID" value="XM_069353010.1"/>
</dbReference>
<comment type="caution">
    <text evidence="3">The sequence shown here is derived from an EMBL/GenBank/DDBJ whole genome shotgun (WGS) entry which is preliminary data.</text>
</comment>
<dbReference type="Proteomes" id="UP001565368">
    <property type="component" value="Unassembled WGS sequence"/>
</dbReference>
<dbReference type="InterPro" id="IPR038955">
    <property type="entry name" value="PriA/CPL1_fungi"/>
</dbReference>
<evidence type="ECO:0000259" key="2">
    <source>
        <dbReference type="Pfam" id="PF21671"/>
    </source>
</evidence>
<dbReference type="PANTHER" id="PTHR35192:SF2">
    <property type="entry name" value="APPLE DOMAIN-CONTAINING PROTEIN"/>
    <property type="match status" value="1"/>
</dbReference>
<feature type="signal peptide" evidence="1">
    <location>
        <begin position="1"/>
        <end position="20"/>
    </location>
</feature>
<feature type="domain" description="Protein CPL1-like" evidence="2">
    <location>
        <begin position="284"/>
        <end position="356"/>
    </location>
</feature>
<dbReference type="EMBL" id="JBBXJM010000003">
    <property type="protein sequence ID" value="KAL1410484.1"/>
    <property type="molecule type" value="Genomic_DNA"/>
</dbReference>
<organism evidence="3 4">
    <name type="scientific">Vanrija albida</name>
    <dbReference type="NCBI Taxonomy" id="181172"/>
    <lineage>
        <taxon>Eukaryota</taxon>
        <taxon>Fungi</taxon>
        <taxon>Dikarya</taxon>
        <taxon>Basidiomycota</taxon>
        <taxon>Agaricomycotina</taxon>
        <taxon>Tremellomycetes</taxon>
        <taxon>Trichosporonales</taxon>
        <taxon>Trichosporonaceae</taxon>
        <taxon>Vanrija</taxon>
    </lineage>
</organism>
<accession>A0ABR3Q6W4</accession>